<dbReference type="EMBL" id="GBRH01235493">
    <property type="protein sequence ID" value="JAD62402.1"/>
    <property type="molecule type" value="Transcribed_RNA"/>
</dbReference>
<evidence type="ECO:0000256" key="1">
    <source>
        <dbReference type="SAM" id="SignalP"/>
    </source>
</evidence>
<evidence type="ECO:0000313" key="2">
    <source>
        <dbReference type="EMBL" id="JAD62402.1"/>
    </source>
</evidence>
<proteinExistence type="predicted"/>
<feature type="chain" id="PRO_5002063047" evidence="1">
    <location>
        <begin position="25"/>
        <end position="50"/>
    </location>
</feature>
<protein>
    <submittedName>
        <fullName evidence="2">Uncharacterized protein</fullName>
    </submittedName>
</protein>
<reference evidence="2" key="2">
    <citation type="journal article" date="2015" name="Data Brief">
        <title>Shoot transcriptome of the giant reed, Arundo donax.</title>
        <authorList>
            <person name="Barrero R.A."/>
            <person name="Guerrero F.D."/>
            <person name="Moolhuijzen P."/>
            <person name="Goolsby J.A."/>
            <person name="Tidwell J."/>
            <person name="Bellgard S.E."/>
            <person name="Bellgard M.I."/>
        </authorList>
    </citation>
    <scope>NUCLEOTIDE SEQUENCE</scope>
    <source>
        <tissue evidence="2">Shoot tissue taken approximately 20 cm above the soil surface</tissue>
    </source>
</reference>
<sequence>MFGIPSPSPSLLLLFLLLTSRILATQLRPFLTTQIHTNSPSISIQPEPPR</sequence>
<dbReference type="AlphaFoldDB" id="A0A0A9BSZ8"/>
<name>A0A0A9BSZ8_ARUDO</name>
<organism evidence="2">
    <name type="scientific">Arundo donax</name>
    <name type="common">Giant reed</name>
    <name type="synonym">Donax arundinaceus</name>
    <dbReference type="NCBI Taxonomy" id="35708"/>
    <lineage>
        <taxon>Eukaryota</taxon>
        <taxon>Viridiplantae</taxon>
        <taxon>Streptophyta</taxon>
        <taxon>Embryophyta</taxon>
        <taxon>Tracheophyta</taxon>
        <taxon>Spermatophyta</taxon>
        <taxon>Magnoliopsida</taxon>
        <taxon>Liliopsida</taxon>
        <taxon>Poales</taxon>
        <taxon>Poaceae</taxon>
        <taxon>PACMAD clade</taxon>
        <taxon>Arundinoideae</taxon>
        <taxon>Arundineae</taxon>
        <taxon>Arundo</taxon>
    </lineage>
</organism>
<keyword evidence="1" id="KW-0732">Signal</keyword>
<accession>A0A0A9BSZ8</accession>
<feature type="signal peptide" evidence="1">
    <location>
        <begin position="1"/>
        <end position="24"/>
    </location>
</feature>
<reference evidence="2" key="1">
    <citation type="submission" date="2014-09" db="EMBL/GenBank/DDBJ databases">
        <authorList>
            <person name="Magalhaes I.L.F."/>
            <person name="Oliveira U."/>
            <person name="Santos F.R."/>
            <person name="Vidigal T.H.D.A."/>
            <person name="Brescovit A.D."/>
            <person name="Santos A.J."/>
        </authorList>
    </citation>
    <scope>NUCLEOTIDE SEQUENCE</scope>
    <source>
        <tissue evidence="2">Shoot tissue taken approximately 20 cm above the soil surface</tissue>
    </source>
</reference>